<accession>A0A8J3E2Q2</accession>
<dbReference type="PANTHER" id="PTHR42756:SF1">
    <property type="entry name" value="TRANSCRIPTIONAL REPRESSOR OF EMRAB OPERON"/>
    <property type="match status" value="1"/>
</dbReference>
<sequence>MDDKTPRYSFPLEESIGYLLRMTHRSFARAVQKEISPRGVTIGMWYFLRILWEEDGLTQRELSQRVEMMEPTTATALRNMEERNFVRRVRNPIDKRKVNIYLTDEGRALREVMLPQARAINQAALAGVAAEDIASLRRVLCQMRANLGPGEPIEEL</sequence>
<dbReference type="PANTHER" id="PTHR42756">
    <property type="entry name" value="TRANSCRIPTIONAL REGULATOR, MARR"/>
    <property type="match status" value="1"/>
</dbReference>
<dbReference type="SMART" id="SM00347">
    <property type="entry name" value="HTH_MARR"/>
    <property type="match status" value="1"/>
</dbReference>
<feature type="domain" description="HTH marR-type" evidence="4">
    <location>
        <begin position="13"/>
        <end position="145"/>
    </location>
</feature>
<dbReference type="PRINTS" id="PR00598">
    <property type="entry name" value="HTHMARR"/>
</dbReference>
<name>A0A8J3E2Q2_9PROT</name>
<keyword evidence="2" id="KW-0238">DNA-binding</keyword>
<gene>
    <name evidence="5" type="ORF">GCM10011611_31800</name>
</gene>
<dbReference type="GO" id="GO:0003677">
    <property type="term" value="F:DNA binding"/>
    <property type="evidence" value="ECO:0007669"/>
    <property type="project" value="UniProtKB-KW"/>
</dbReference>
<keyword evidence="3" id="KW-0804">Transcription</keyword>
<comment type="caution">
    <text evidence="5">The sequence shown here is derived from an EMBL/GenBank/DDBJ whole genome shotgun (WGS) entry which is preliminary data.</text>
</comment>
<dbReference type="PROSITE" id="PS50995">
    <property type="entry name" value="HTH_MARR_2"/>
    <property type="match status" value="1"/>
</dbReference>
<keyword evidence="1" id="KW-0805">Transcription regulation</keyword>
<evidence type="ECO:0000256" key="1">
    <source>
        <dbReference type="ARBA" id="ARBA00023015"/>
    </source>
</evidence>
<dbReference type="SUPFAM" id="SSF46785">
    <property type="entry name" value="Winged helix' DNA-binding domain"/>
    <property type="match status" value="1"/>
</dbReference>
<dbReference type="InterPro" id="IPR036390">
    <property type="entry name" value="WH_DNA-bd_sf"/>
</dbReference>
<dbReference type="EMBL" id="BMJQ01000008">
    <property type="protein sequence ID" value="GGF23346.1"/>
    <property type="molecule type" value="Genomic_DNA"/>
</dbReference>
<dbReference type="RefSeq" id="WP_189047479.1">
    <property type="nucleotide sequence ID" value="NZ_BMJQ01000008.1"/>
</dbReference>
<evidence type="ECO:0000256" key="3">
    <source>
        <dbReference type="ARBA" id="ARBA00023163"/>
    </source>
</evidence>
<keyword evidence="6" id="KW-1185">Reference proteome</keyword>
<dbReference type="AlphaFoldDB" id="A0A8J3E2Q2"/>
<evidence type="ECO:0000313" key="5">
    <source>
        <dbReference type="EMBL" id="GGF23346.1"/>
    </source>
</evidence>
<reference evidence="5" key="1">
    <citation type="journal article" date="2014" name="Int. J. Syst. Evol. Microbiol.">
        <title>Complete genome sequence of Corynebacterium casei LMG S-19264T (=DSM 44701T), isolated from a smear-ripened cheese.</title>
        <authorList>
            <consortium name="US DOE Joint Genome Institute (JGI-PGF)"/>
            <person name="Walter F."/>
            <person name="Albersmeier A."/>
            <person name="Kalinowski J."/>
            <person name="Ruckert C."/>
        </authorList>
    </citation>
    <scope>NUCLEOTIDE SEQUENCE</scope>
    <source>
        <strain evidence="5">CGMCC 1.15725</strain>
    </source>
</reference>
<dbReference type="GO" id="GO:0003700">
    <property type="term" value="F:DNA-binding transcription factor activity"/>
    <property type="evidence" value="ECO:0007669"/>
    <property type="project" value="InterPro"/>
</dbReference>
<evidence type="ECO:0000313" key="6">
    <source>
        <dbReference type="Proteomes" id="UP000646365"/>
    </source>
</evidence>
<dbReference type="InterPro" id="IPR036388">
    <property type="entry name" value="WH-like_DNA-bd_sf"/>
</dbReference>
<dbReference type="Gene3D" id="1.10.10.10">
    <property type="entry name" value="Winged helix-like DNA-binding domain superfamily/Winged helix DNA-binding domain"/>
    <property type="match status" value="1"/>
</dbReference>
<protein>
    <submittedName>
        <fullName evidence="5">MarR family transcriptional regulator</fullName>
    </submittedName>
</protein>
<proteinExistence type="predicted"/>
<dbReference type="Pfam" id="PF01047">
    <property type="entry name" value="MarR"/>
    <property type="match status" value="1"/>
</dbReference>
<dbReference type="InterPro" id="IPR000835">
    <property type="entry name" value="HTH_MarR-typ"/>
</dbReference>
<organism evidence="5 6">
    <name type="scientific">Aliidongia dinghuensis</name>
    <dbReference type="NCBI Taxonomy" id="1867774"/>
    <lineage>
        <taxon>Bacteria</taxon>
        <taxon>Pseudomonadati</taxon>
        <taxon>Pseudomonadota</taxon>
        <taxon>Alphaproteobacteria</taxon>
        <taxon>Rhodospirillales</taxon>
        <taxon>Dongiaceae</taxon>
        <taxon>Aliidongia</taxon>
    </lineage>
</organism>
<dbReference type="Proteomes" id="UP000646365">
    <property type="component" value="Unassembled WGS sequence"/>
</dbReference>
<reference evidence="5" key="2">
    <citation type="submission" date="2020-09" db="EMBL/GenBank/DDBJ databases">
        <authorList>
            <person name="Sun Q."/>
            <person name="Zhou Y."/>
        </authorList>
    </citation>
    <scope>NUCLEOTIDE SEQUENCE</scope>
    <source>
        <strain evidence="5">CGMCC 1.15725</strain>
    </source>
</reference>
<evidence type="ECO:0000256" key="2">
    <source>
        <dbReference type="ARBA" id="ARBA00023125"/>
    </source>
</evidence>
<evidence type="ECO:0000259" key="4">
    <source>
        <dbReference type="PROSITE" id="PS50995"/>
    </source>
</evidence>